<name>X1K7Q7_9ZZZZ</name>
<feature type="non-terminal residue" evidence="2">
    <location>
        <position position="68"/>
    </location>
</feature>
<reference evidence="2" key="1">
    <citation type="journal article" date="2014" name="Front. Microbiol.">
        <title>High frequency of phylogenetically diverse reductive dehalogenase-homologous genes in deep subseafloor sedimentary metagenomes.</title>
        <authorList>
            <person name="Kawai M."/>
            <person name="Futagami T."/>
            <person name="Toyoda A."/>
            <person name="Takaki Y."/>
            <person name="Nishi S."/>
            <person name="Hori S."/>
            <person name="Arai W."/>
            <person name="Tsubouchi T."/>
            <person name="Morono Y."/>
            <person name="Uchiyama I."/>
            <person name="Ito T."/>
            <person name="Fujiyama A."/>
            <person name="Inagaki F."/>
            <person name="Takami H."/>
        </authorList>
    </citation>
    <scope>NUCLEOTIDE SEQUENCE</scope>
    <source>
        <strain evidence="2">Expedition CK06-06</strain>
    </source>
</reference>
<sequence length="68" mass="7173">MTPKAQYASVAVLVVAALVVRAVVGCPVKPDQPGRQADPAALLRGHPTQQGDKPGGEPRREITARTFK</sequence>
<dbReference type="AlphaFoldDB" id="X1K7Q7"/>
<dbReference type="EMBL" id="BARU01037759">
    <property type="protein sequence ID" value="GAH89660.1"/>
    <property type="molecule type" value="Genomic_DNA"/>
</dbReference>
<protein>
    <submittedName>
        <fullName evidence="2">Uncharacterized protein</fullName>
    </submittedName>
</protein>
<evidence type="ECO:0000256" key="1">
    <source>
        <dbReference type="SAM" id="MobiDB-lite"/>
    </source>
</evidence>
<feature type="compositionally biased region" description="Basic and acidic residues" evidence="1">
    <location>
        <begin position="54"/>
        <end position="68"/>
    </location>
</feature>
<gene>
    <name evidence="2" type="ORF">S03H2_58777</name>
</gene>
<organism evidence="2">
    <name type="scientific">marine sediment metagenome</name>
    <dbReference type="NCBI Taxonomy" id="412755"/>
    <lineage>
        <taxon>unclassified sequences</taxon>
        <taxon>metagenomes</taxon>
        <taxon>ecological metagenomes</taxon>
    </lineage>
</organism>
<feature type="region of interest" description="Disordered" evidence="1">
    <location>
        <begin position="28"/>
        <end position="68"/>
    </location>
</feature>
<comment type="caution">
    <text evidence="2">The sequence shown here is derived from an EMBL/GenBank/DDBJ whole genome shotgun (WGS) entry which is preliminary data.</text>
</comment>
<proteinExistence type="predicted"/>
<accession>X1K7Q7</accession>
<evidence type="ECO:0000313" key="2">
    <source>
        <dbReference type="EMBL" id="GAH89660.1"/>
    </source>
</evidence>